<sequence length="101" mass="10758">MIDHEGGSKAGTVIKKSTLWIIGVVLLIALLLGLLPLLLSLVQGLVWLFVIVPVAGTVLGLFIAALIHRYILPPGSRHRGSGTVTLYTVAICWMVVLLSSC</sequence>
<feature type="transmembrane region" description="Helical" evidence="1">
    <location>
        <begin position="19"/>
        <end position="39"/>
    </location>
</feature>
<evidence type="ECO:0000256" key="1">
    <source>
        <dbReference type="SAM" id="Phobius"/>
    </source>
</evidence>
<keyword evidence="1" id="KW-0812">Transmembrane</keyword>
<keyword evidence="1" id="KW-0472">Membrane</keyword>
<organism evidence="2">
    <name type="scientific">marine metagenome</name>
    <dbReference type="NCBI Taxonomy" id="408172"/>
    <lineage>
        <taxon>unclassified sequences</taxon>
        <taxon>metagenomes</taxon>
        <taxon>ecological metagenomes</taxon>
    </lineage>
</organism>
<dbReference type="EMBL" id="UINC01055535">
    <property type="protein sequence ID" value="SVB74528.1"/>
    <property type="molecule type" value="Genomic_DNA"/>
</dbReference>
<evidence type="ECO:0000313" key="2">
    <source>
        <dbReference type="EMBL" id="SVB74528.1"/>
    </source>
</evidence>
<gene>
    <name evidence="2" type="ORF">METZ01_LOCUS227382</name>
</gene>
<feature type="transmembrane region" description="Helical" evidence="1">
    <location>
        <begin position="84"/>
        <end position="100"/>
    </location>
</feature>
<proteinExistence type="predicted"/>
<name>A0A382GH67_9ZZZZ</name>
<protein>
    <submittedName>
        <fullName evidence="2">Uncharacterized protein</fullName>
    </submittedName>
</protein>
<keyword evidence="1" id="KW-1133">Transmembrane helix</keyword>
<accession>A0A382GH67</accession>
<dbReference type="AlphaFoldDB" id="A0A382GH67"/>
<reference evidence="2" key="1">
    <citation type="submission" date="2018-05" db="EMBL/GenBank/DDBJ databases">
        <authorList>
            <person name="Lanie J.A."/>
            <person name="Ng W.-L."/>
            <person name="Kazmierczak K.M."/>
            <person name="Andrzejewski T.M."/>
            <person name="Davidsen T.M."/>
            <person name="Wayne K.J."/>
            <person name="Tettelin H."/>
            <person name="Glass J.I."/>
            <person name="Rusch D."/>
            <person name="Podicherti R."/>
            <person name="Tsui H.-C.T."/>
            <person name="Winkler M.E."/>
        </authorList>
    </citation>
    <scope>NUCLEOTIDE SEQUENCE</scope>
</reference>
<feature type="transmembrane region" description="Helical" evidence="1">
    <location>
        <begin position="45"/>
        <end position="72"/>
    </location>
</feature>